<dbReference type="InterPro" id="IPR000595">
    <property type="entry name" value="cNMP-bd_dom"/>
</dbReference>
<sequence length="149" mass="16045">MNVQQLAQAIGALEAQDALPCKLTADEWKAIAPYLSVRFLRAGEPLMHEGDSDRELFILADGELEVRAQGHVLATIKPGSVVGEGTFFSGQPRSATVVPSQAGVAWGLKWDRFNALANKQPRLAVDLIKGLAAVLAIRMREAVLVGHFS</sequence>
<dbReference type="SMART" id="SM00100">
    <property type="entry name" value="cNMP"/>
    <property type="match status" value="1"/>
</dbReference>
<feature type="domain" description="Cyclic nucleotide-binding" evidence="1">
    <location>
        <begin position="19"/>
        <end position="116"/>
    </location>
</feature>
<dbReference type="PANTHER" id="PTHR24567:SF74">
    <property type="entry name" value="HTH-TYPE TRANSCRIPTIONAL REGULATOR ARCR"/>
    <property type="match status" value="1"/>
</dbReference>
<dbReference type="PANTHER" id="PTHR24567">
    <property type="entry name" value="CRP FAMILY TRANSCRIPTIONAL REGULATORY PROTEIN"/>
    <property type="match status" value="1"/>
</dbReference>
<dbReference type="Gene3D" id="2.60.120.10">
    <property type="entry name" value="Jelly Rolls"/>
    <property type="match status" value="1"/>
</dbReference>
<organism evidence="2 3">
    <name type="scientific">Caenimonas sedimenti</name>
    <dbReference type="NCBI Taxonomy" id="2596921"/>
    <lineage>
        <taxon>Bacteria</taxon>
        <taxon>Pseudomonadati</taxon>
        <taxon>Pseudomonadota</taxon>
        <taxon>Betaproteobacteria</taxon>
        <taxon>Burkholderiales</taxon>
        <taxon>Comamonadaceae</taxon>
        <taxon>Caenimonas</taxon>
    </lineage>
</organism>
<dbReference type="CDD" id="cd00038">
    <property type="entry name" value="CAP_ED"/>
    <property type="match status" value="1"/>
</dbReference>
<dbReference type="RefSeq" id="WP_145893383.1">
    <property type="nucleotide sequence ID" value="NZ_VOBQ01000009.1"/>
</dbReference>
<gene>
    <name evidence="2" type="ORF">FN976_12650</name>
</gene>
<comment type="caution">
    <text evidence="2">The sequence shown here is derived from an EMBL/GenBank/DDBJ whole genome shotgun (WGS) entry which is preliminary data.</text>
</comment>
<dbReference type="GO" id="GO:0003700">
    <property type="term" value="F:DNA-binding transcription factor activity"/>
    <property type="evidence" value="ECO:0007669"/>
    <property type="project" value="TreeGrafter"/>
</dbReference>
<dbReference type="EMBL" id="VOBQ01000009">
    <property type="protein sequence ID" value="TWO71153.1"/>
    <property type="molecule type" value="Genomic_DNA"/>
</dbReference>
<name>A0A562ZRJ2_9BURK</name>
<evidence type="ECO:0000259" key="1">
    <source>
        <dbReference type="PROSITE" id="PS50042"/>
    </source>
</evidence>
<dbReference type="AlphaFoldDB" id="A0A562ZRJ2"/>
<dbReference type="InterPro" id="IPR014710">
    <property type="entry name" value="RmlC-like_jellyroll"/>
</dbReference>
<dbReference type="GO" id="GO:0005829">
    <property type="term" value="C:cytosol"/>
    <property type="evidence" value="ECO:0007669"/>
    <property type="project" value="TreeGrafter"/>
</dbReference>
<accession>A0A562ZRJ2</accession>
<dbReference type="Proteomes" id="UP000318199">
    <property type="component" value="Unassembled WGS sequence"/>
</dbReference>
<evidence type="ECO:0000313" key="2">
    <source>
        <dbReference type="EMBL" id="TWO71153.1"/>
    </source>
</evidence>
<dbReference type="InterPro" id="IPR050397">
    <property type="entry name" value="Env_Response_Regulators"/>
</dbReference>
<protein>
    <submittedName>
        <fullName evidence="2">Cyclic nucleotide-binding domain-containing protein</fullName>
    </submittedName>
</protein>
<dbReference type="OrthoDB" id="8900094at2"/>
<dbReference type="InterPro" id="IPR018490">
    <property type="entry name" value="cNMP-bd_dom_sf"/>
</dbReference>
<dbReference type="SUPFAM" id="SSF51206">
    <property type="entry name" value="cAMP-binding domain-like"/>
    <property type="match status" value="1"/>
</dbReference>
<dbReference type="PROSITE" id="PS50042">
    <property type="entry name" value="CNMP_BINDING_3"/>
    <property type="match status" value="1"/>
</dbReference>
<keyword evidence="3" id="KW-1185">Reference proteome</keyword>
<reference evidence="2 3" key="1">
    <citation type="submission" date="2019-07" db="EMBL/GenBank/DDBJ databases">
        <title>Caenimonas sedimenti sp. nov., isolated from activated sludge.</title>
        <authorList>
            <person name="Xu J."/>
        </authorList>
    </citation>
    <scope>NUCLEOTIDE SEQUENCE [LARGE SCALE GENOMIC DNA]</scope>
    <source>
        <strain evidence="2 3">HX-9-20</strain>
    </source>
</reference>
<evidence type="ECO:0000313" key="3">
    <source>
        <dbReference type="Proteomes" id="UP000318199"/>
    </source>
</evidence>
<dbReference type="Pfam" id="PF00027">
    <property type="entry name" value="cNMP_binding"/>
    <property type="match status" value="1"/>
</dbReference>
<proteinExistence type="predicted"/>